<accession>A0A1P9WTY2</accession>
<evidence type="ECO:0000256" key="3">
    <source>
        <dbReference type="ARBA" id="ARBA00022989"/>
    </source>
</evidence>
<dbReference type="InterPro" id="IPR050739">
    <property type="entry name" value="MFP"/>
</dbReference>
<gene>
    <name evidence="8" type="ORF">AWR27_05550</name>
</gene>
<keyword evidence="2 6" id="KW-0812">Transmembrane</keyword>
<dbReference type="PRINTS" id="PR01490">
    <property type="entry name" value="RTXTOXIND"/>
</dbReference>
<dbReference type="Gene3D" id="2.40.30.170">
    <property type="match status" value="1"/>
</dbReference>
<dbReference type="Pfam" id="PF26002">
    <property type="entry name" value="Beta-barrel_AprE"/>
    <property type="match status" value="1"/>
</dbReference>
<evidence type="ECO:0000256" key="6">
    <source>
        <dbReference type="SAM" id="Phobius"/>
    </source>
</evidence>
<keyword evidence="5" id="KW-0175">Coiled coil</keyword>
<dbReference type="Proteomes" id="UP000187941">
    <property type="component" value="Chromosome"/>
</dbReference>
<dbReference type="PANTHER" id="PTHR30386">
    <property type="entry name" value="MEMBRANE FUSION SUBUNIT OF EMRAB-TOLC MULTIDRUG EFFLUX PUMP"/>
    <property type="match status" value="1"/>
</dbReference>
<keyword evidence="9" id="KW-1185">Reference proteome</keyword>
<dbReference type="EMBL" id="CP014263">
    <property type="protein sequence ID" value="AQG78834.1"/>
    <property type="molecule type" value="Genomic_DNA"/>
</dbReference>
<feature type="domain" description="AprE-like beta-barrel" evidence="7">
    <location>
        <begin position="331"/>
        <end position="412"/>
    </location>
</feature>
<evidence type="ECO:0000313" key="8">
    <source>
        <dbReference type="EMBL" id="AQG78834.1"/>
    </source>
</evidence>
<evidence type="ECO:0000256" key="2">
    <source>
        <dbReference type="ARBA" id="ARBA00022692"/>
    </source>
</evidence>
<name>A0A1P9WTY2_9BACT</name>
<evidence type="ECO:0000259" key="7">
    <source>
        <dbReference type="Pfam" id="PF26002"/>
    </source>
</evidence>
<evidence type="ECO:0000256" key="5">
    <source>
        <dbReference type="SAM" id="Coils"/>
    </source>
</evidence>
<dbReference type="AlphaFoldDB" id="A0A1P9WTY2"/>
<comment type="subcellular location">
    <subcellularLocation>
        <location evidence="1">Membrane</location>
        <topology evidence="1">Single-pass membrane protein</topology>
    </subcellularLocation>
</comment>
<dbReference type="InterPro" id="IPR058982">
    <property type="entry name" value="Beta-barrel_AprE"/>
</dbReference>
<dbReference type="KEGG" id="smon:AWR27_05550"/>
<reference evidence="8 9" key="1">
    <citation type="submission" date="2016-01" db="EMBL/GenBank/DDBJ databases">
        <authorList>
            <person name="Oliw E.H."/>
        </authorList>
    </citation>
    <scope>NUCLEOTIDE SEQUENCE [LARGE SCALE GENOMIC DNA]</scope>
    <source>
        <strain evidence="8 9">DY10</strain>
    </source>
</reference>
<dbReference type="STRING" id="1178516.AWR27_05550"/>
<organism evidence="8 9">
    <name type="scientific">Spirosoma montaniterrae</name>
    <dbReference type="NCBI Taxonomy" id="1178516"/>
    <lineage>
        <taxon>Bacteria</taxon>
        <taxon>Pseudomonadati</taxon>
        <taxon>Bacteroidota</taxon>
        <taxon>Cytophagia</taxon>
        <taxon>Cytophagales</taxon>
        <taxon>Cytophagaceae</taxon>
        <taxon>Spirosoma</taxon>
    </lineage>
</organism>
<feature type="transmembrane region" description="Helical" evidence="6">
    <location>
        <begin position="28"/>
        <end position="50"/>
    </location>
</feature>
<dbReference type="PANTHER" id="PTHR30386:SF26">
    <property type="entry name" value="TRANSPORT PROTEIN COMB"/>
    <property type="match status" value="1"/>
</dbReference>
<proteinExistence type="predicted"/>
<evidence type="ECO:0000313" key="9">
    <source>
        <dbReference type="Proteomes" id="UP000187941"/>
    </source>
</evidence>
<keyword evidence="4 6" id="KW-0472">Membrane</keyword>
<keyword evidence="3 6" id="KW-1133">Transmembrane helix</keyword>
<feature type="coiled-coil region" evidence="5">
    <location>
        <begin position="251"/>
        <end position="289"/>
    </location>
</feature>
<dbReference type="OrthoDB" id="7057889at2"/>
<evidence type="ECO:0000256" key="4">
    <source>
        <dbReference type="ARBA" id="ARBA00023136"/>
    </source>
</evidence>
<evidence type="ECO:0000256" key="1">
    <source>
        <dbReference type="ARBA" id="ARBA00004167"/>
    </source>
</evidence>
<protein>
    <recommendedName>
        <fullName evidence="7">AprE-like beta-barrel domain-containing protein</fullName>
    </recommendedName>
</protein>
<sequence>MANLVNSGQSWLRSEEVEEILTRPPAWLLQWGITVVLAVLGLVLTGSWLIHYPDLVRASFRLTSANAPKAVLARSGGKLVRLLVREGQVVVAGAPLAYLESTARHEDVLRLSRQLARAWLLASREKLEALETLHLSNYSQLGELQPAYQTFEQARIRLRAYLANGFASQKKAMLRQEILDLQTLADNLREQQQLQARDRTLANEEYTVQRHLAEQKVIAPLELKREESKAIARQLPYQQTASALINNLTAQRAKQKEMLELDRQVAEERDQFLQALNTLQSAVEAWKQKYVLLAPVNGQVYWPGLLQENQTVSLNQELFYVAPPSTDYFGELRVPQTNAGKVRVGQDVLIKFAGYPYQEYGAVRGQIASVANVSLHDSVFLAKVVLPAGLRTTYNQSLTYRTGMSASADIVTTDSRLLEKLFYQLRKLTNGR</sequence>
<dbReference type="GO" id="GO:0016020">
    <property type="term" value="C:membrane"/>
    <property type="evidence" value="ECO:0007669"/>
    <property type="project" value="UniProtKB-SubCell"/>
</dbReference>
<dbReference type="RefSeq" id="WP_077130277.1">
    <property type="nucleotide sequence ID" value="NZ_CP014263.1"/>
</dbReference>